<dbReference type="InParanoid" id="B3SEZ2"/>
<keyword evidence="6 7" id="KW-0472">Membrane</keyword>
<dbReference type="GO" id="GO:0016020">
    <property type="term" value="C:membrane"/>
    <property type="evidence" value="ECO:0007669"/>
    <property type="project" value="UniProtKB-SubCell"/>
</dbReference>
<reference evidence="9 10" key="1">
    <citation type="journal article" date="2008" name="Nature">
        <title>The Trichoplax genome and the nature of placozoans.</title>
        <authorList>
            <person name="Srivastava M."/>
            <person name="Begovic E."/>
            <person name="Chapman J."/>
            <person name="Putnam N.H."/>
            <person name="Hellsten U."/>
            <person name="Kawashima T."/>
            <person name="Kuo A."/>
            <person name="Mitros T."/>
            <person name="Salamov A."/>
            <person name="Carpenter M.L."/>
            <person name="Signorovitch A.Y."/>
            <person name="Moreno M.A."/>
            <person name="Kamm K."/>
            <person name="Grimwood J."/>
            <person name="Schmutz J."/>
            <person name="Shapiro H."/>
            <person name="Grigoriev I.V."/>
            <person name="Buss L.W."/>
            <person name="Schierwater B."/>
            <person name="Dellaporta S.L."/>
            <person name="Rokhsar D.S."/>
        </authorList>
    </citation>
    <scope>NUCLEOTIDE SEQUENCE [LARGE SCALE GENOMIC DNA]</scope>
    <source>
        <strain evidence="9 10">Grell-BS-1999</strain>
    </source>
</reference>
<dbReference type="Proteomes" id="UP000009022">
    <property type="component" value="Unassembled WGS sequence"/>
</dbReference>
<dbReference type="CTD" id="6760025"/>
<sequence>LSIADLLMGCYLIITASANICYAGRYPENLELWQRSWACLTASFLIALSSLMSTFILFFVTLDRYLYLIYPFSDKRISYPVILTILILL</sequence>
<organism evidence="9 10">
    <name type="scientific">Trichoplax adhaerens</name>
    <name type="common">Trichoplax reptans</name>
    <dbReference type="NCBI Taxonomy" id="10228"/>
    <lineage>
        <taxon>Eukaryota</taxon>
        <taxon>Metazoa</taxon>
        <taxon>Placozoa</taxon>
        <taxon>Uniplacotomia</taxon>
        <taxon>Trichoplacea</taxon>
        <taxon>Trichoplacidae</taxon>
        <taxon>Trichoplax</taxon>
    </lineage>
</organism>
<evidence type="ECO:0000256" key="1">
    <source>
        <dbReference type="ARBA" id="ARBA00004370"/>
    </source>
</evidence>
<dbReference type="PROSITE" id="PS00237">
    <property type="entry name" value="G_PROTEIN_RECEP_F1_1"/>
    <property type="match status" value="1"/>
</dbReference>
<feature type="non-terminal residue" evidence="9">
    <location>
        <position position="1"/>
    </location>
</feature>
<dbReference type="OrthoDB" id="6088892at2759"/>
<feature type="transmembrane region" description="Helical" evidence="7">
    <location>
        <begin position="37"/>
        <end position="62"/>
    </location>
</feature>
<dbReference type="PROSITE" id="PS50262">
    <property type="entry name" value="G_PROTEIN_RECEP_F1_2"/>
    <property type="match status" value="1"/>
</dbReference>
<feature type="transmembrane region" description="Helical" evidence="7">
    <location>
        <begin position="6"/>
        <end position="25"/>
    </location>
</feature>
<dbReference type="EMBL" id="DS985733">
    <property type="protein sequence ID" value="EDV18703.1"/>
    <property type="molecule type" value="Genomic_DNA"/>
</dbReference>
<dbReference type="GeneID" id="6760025"/>
<comment type="subcellular location">
    <subcellularLocation>
        <location evidence="1">Membrane</location>
    </subcellularLocation>
</comment>
<keyword evidence="3 7" id="KW-0812">Transmembrane</keyword>
<evidence type="ECO:0000259" key="8">
    <source>
        <dbReference type="PROSITE" id="PS50262"/>
    </source>
</evidence>
<evidence type="ECO:0000256" key="6">
    <source>
        <dbReference type="ARBA" id="ARBA00023136"/>
    </source>
</evidence>
<dbReference type="PANTHER" id="PTHR24372">
    <property type="entry name" value="GLYCOPROTEIN HORMONE RECEPTOR"/>
    <property type="match status" value="1"/>
</dbReference>
<dbReference type="HOGENOM" id="CLU_2461214_0_0_1"/>
<protein>
    <recommendedName>
        <fullName evidence="8">G-protein coupled receptors family 1 profile domain-containing protein</fullName>
    </recommendedName>
</protein>
<dbReference type="PANTHER" id="PTHR24372:SF77">
    <property type="entry name" value="G-PROTEIN COUPLED RECEPTORS FAMILY 1 PROFILE DOMAIN-CONTAINING PROTEIN"/>
    <property type="match status" value="1"/>
</dbReference>
<accession>B3SEZ2</accession>
<feature type="domain" description="G-protein coupled receptors family 1 profile" evidence="8">
    <location>
        <begin position="1"/>
        <end position="89"/>
    </location>
</feature>
<evidence type="ECO:0000256" key="2">
    <source>
        <dbReference type="ARBA" id="ARBA00022614"/>
    </source>
</evidence>
<evidence type="ECO:0000256" key="7">
    <source>
        <dbReference type="SAM" id="Phobius"/>
    </source>
</evidence>
<dbReference type="AlphaFoldDB" id="B3SEZ2"/>
<dbReference type="RefSeq" id="XP_002118811.1">
    <property type="nucleotide sequence ID" value="XM_002118775.1"/>
</dbReference>
<dbReference type="STRING" id="10228.B3SEZ2"/>
<dbReference type="GO" id="GO:0004930">
    <property type="term" value="F:G protein-coupled receptor activity"/>
    <property type="evidence" value="ECO:0007669"/>
    <property type="project" value="InterPro"/>
</dbReference>
<dbReference type="InterPro" id="IPR017452">
    <property type="entry name" value="GPCR_Rhodpsn_7TM"/>
</dbReference>
<evidence type="ECO:0000313" key="9">
    <source>
        <dbReference type="EMBL" id="EDV18703.1"/>
    </source>
</evidence>
<evidence type="ECO:0000313" key="10">
    <source>
        <dbReference type="Proteomes" id="UP000009022"/>
    </source>
</evidence>
<dbReference type="InterPro" id="IPR000276">
    <property type="entry name" value="GPCR_Rhodpsn"/>
</dbReference>
<keyword evidence="5 7" id="KW-1133">Transmembrane helix</keyword>
<evidence type="ECO:0000256" key="4">
    <source>
        <dbReference type="ARBA" id="ARBA00022737"/>
    </source>
</evidence>
<evidence type="ECO:0000256" key="3">
    <source>
        <dbReference type="ARBA" id="ARBA00022692"/>
    </source>
</evidence>
<keyword evidence="10" id="KW-1185">Reference proteome</keyword>
<proteinExistence type="predicted"/>
<evidence type="ECO:0000256" key="5">
    <source>
        <dbReference type="ARBA" id="ARBA00022989"/>
    </source>
</evidence>
<dbReference type="Gene3D" id="1.20.1070.10">
    <property type="entry name" value="Rhodopsin 7-helix transmembrane proteins"/>
    <property type="match status" value="1"/>
</dbReference>
<keyword evidence="4" id="KW-0677">Repeat</keyword>
<dbReference type="SUPFAM" id="SSF81321">
    <property type="entry name" value="Family A G protein-coupled receptor-like"/>
    <property type="match status" value="1"/>
</dbReference>
<name>B3SEZ2_TRIAD</name>
<dbReference type="KEGG" id="tad:TRIADDRAFT_34788"/>
<keyword evidence="2" id="KW-0433">Leucine-rich repeat</keyword>
<dbReference type="PhylomeDB" id="B3SEZ2"/>
<gene>
    <name evidence="9" type="ORF">TRIADDRAFT_34788</name>
</gene>